<protein>
    <submittedName>
        <fullName evidence="2">Uncharacterized protein</fullName>
    </submittedName>
</protein>
<evidence type="ECO:0000313" key="2">
    <source>
        <dbReference type="EMBL" id="KAF2013305.1"/>
    </source>
</evidence>
<keyword evidence="3" id="KW-1185">Reference proteome</keyword>
<accession>A0A6A5XJ66</accession>
<gene>
    <name evidence="2" type="ORF">BU24DRAFT_234508</name>
</gene>
<dbReference type="GeneID" id="54279614"/>
<dbReference type="EMBL" id="ML978071">
    <property type="protein sequence ID" value="KAF2013305.1"/>
    <property type="molecule type" value="Genomic_DNA"/>
</dbReference>
<reference evidence="2" key="1">
    <citation type="journal article" date="2020" name="Stud. Mycol.">
        <title>101 Dothideomycetes genomes: a test case for predicting lifestyles and emergence of pathogens.</title>
        <authorList>
            <person name="Haridas S."/>
            <person name="Albert R."/>
            <person name="Binder M."/>
            <person name="Bloem J."/>
            <person name="Labutti K."/>
            <person name="Salamov A."/>
            <person name="Andreopoulos B."/>
            <person name="Baker S."/>
            <person name="Barry K."/>
            <person name="Bills G."/>
            <person name="Bluhm B."/>
            <person name="Cannon C."/>
            <person name="Castanera R."/>
            <person name="Culley D."/>
            <person name="Daum C."/>
            <person name="Ezra D."/>
            <person name="Gonzalez J."/>
            <person name="Henrissat B."/>
            <person name="Kuo A."/>
            <person name="Liang C."/>
            <person name="Lipzen A."/>
            <person name="Lutzoni F."/>
            <person name="Magnuson J."/>
            <person name="Mondo S."/>
            <person name="Nolan M."/>
            <person name="Ohm R."/>
            <person name="Pangilinan J."/>
            <person name="Park H.-J."/>
            <person name="Ramirez L."/>
            <person name="Alfaro M."/>
            <person name="Sun H."/>
            <person name="Tritt A."/>
            <person name="Yoshinaga Y."/>
            <person name="Zwiers L.-H."/>
            <person name="Turgeon B."/>
            <person name="Goodwin S."/>
            <person name="Spatafora J."/>
            <person name="Crous P."/>
            <person name="Grigoriev I."/>
        </authorList>
    </citation>
    <scope>NUCLEOTIDE SEQUENCE</scope>
    <source>
        <strain evidence="2">CBS 175.79</strain>
    </source>
</reference>
<name>A0A6A5XJ66_9PLEO</name>
<dbReference type="AlphaFoldDB" id="A0A6A5XJ66"/>
<sequence>MRRLHTHHHHHHHHHHIFTLRLTCTEYVCALHTPFAKPNTSAKSPPSVKPFHRIPQAFLVLFFLLLSTSRLLKSSPLSCRGQARAGDQGPGRRLNASIIGALIYFPPPHPTSFLRTAFPSFSLLFLSSFLPLSISHHSVSPDISSTELTMAQSPLPNTSAEGKTENNQPRYLSKPRKRNK</sequence>
<proteinExistence type="predicted"/>
<organism evidence="2 3">
    <name type="scientific">Aaosphaeria arxii CBS 175.79</name>
    <dbReference type="NCBI Taxonomy" id="1450172"/>
    <lineage>
        <taxon>Eukaryota</taxon>
        <taxon>Fungi</taxon>
        <taxon>Dikarya</taxon>
        <taxon>Ascomycota</taxon>
        <taxon>Pezizomycotina</taxon>
        <taxon>Dothideomycetes</taxon>
        <taxon>Pleosporomycetidae</taxon>
        <taxon>Pleosporales</taxon>
        <taxon>Pleosporales incertae sedis</taxon>
        <taxon>Aaosphaeria</taxon>
    </lineage>
</organism>
<evidence type="ECO:0000256" key="1">
    <source>
        <dbReference type="SAM" id="MobiDB-lite"/>
    </source>
</evidence>
<feature type="region of interest" description="Disordered" evidence="1">
    <location>
        <begin position="147"/>
        <end position="180"/>
    </location>
</feature>
<dbReference type="RefSeq" id="XP_033381644.1">
    <property type="nucleotide sequence ID" value="XM_033522217.1"/>
</dbReference>
<evidence type="ECO:0000313" key="3">
    <source>
        <dbReference type="Proteomes" id="UP000799778"/>
    </source>
</evidence>
<dbReference type="Proteomes" id="UP000799778">
    <property type="component" value="Unassembled WGS sequence"/>
</dbReference>
<feature type="compositionally biased region" description="Polar residues" evidence="1">
    <location>
        <begin position="147"/>
        <end position="170"/>
    </location>
</feature>